<evidence type="ECO:0000313" key="2">
    <source>
        <dbReference type="EMBL" id="SNR61134.1"/>
    </source>
</evidence>
<dbReference type="RefSeq" id="WP_089381995.1">
    <property type="nucleotide sequence ID" value="NZ_FZNT01000006.1"/>
</dbReference>
<keyword evidence="3" id="KW-1185">Reference proteome</keyword>
<feature type="signal peptide" evidence="1">
    <location>
        <begin position="1"/>
        <end position="19"/>
    </location>
</feature>
<accession>A0A238XS38</accession>
<evidence type="ECO:0000313" key="3">
    <source>
        <dbReference type="Proteomes" id="UP000198384"/>
    </source>
</evidence>
<name>A0A238XS38_9FLAO</name>
<feature type="chain" id="PRO_5012692319" description="Outer membrane protein beta-barrel domain-containing protein" evidence="1">
    <location>
        <begin position="20"/>
        <end position="195"/>
    </location>
</feature>
<gene>
    <name evidence="2" type="ORF">SAMN06265371_106241</name>
</gene>
<evidence type="ECO:0000256" key="1">
    <source>
        <dbReference type="SAM" id="SignalP"/>
    </source>
</evidence>
<dbReference type="EMBL" id="FZNT01000006">
    <property type="protein sequence ID" value="SNR61134.1"/>
    <property type="molecule type" value="Genomic_DNA"/>
</dbReference>
<keyword evidence="1" id="KW-0732">Signal</keyword>
<dbReference type="OrthoDB" id="883248at2"/>
<reference evidence="2 3" key="1">
    <citation type="submission" date="2017-06" db="EMBL/GenBank/DDBJ databases">
        <authorList>
            <person name="Kim H.J."/>
            <person name="Triplett B.A."/>
        </authorList>
    </citation>
    <scope>NUCLEOTIDE SEQUENCE [LARGE SCALE GENOMIC DNA]</scope>
    <source>
        <strain evidence="2 3">DSM 29150</strain>
    </source>
</reference>
<sequence length="195" mass="22082">MKKKVLTLLICGLALIATSQNTPEKSQKQSVEKSIFGIQTGFAGLWINNELKLSNQIALRTELGFDAYDNDDFYPNAGFLLTTVITLEPRWYYNLDKRSSKSKRIDNNSGNFFSLKTSFRSDDLLLDFGDDNNAQIVDNLSIIPTWGIRRNLGKHFNYETGIGVGYIQYFSKNAGFSKNKGETAVNLHLRIGYQF</sequence>
<evidence type="ECO:0008006" key="4">
    <source>
        <dbReference type="Google" id="ProtNLM"/>
    </source>
</evidence>
<dbReference type="Proteomes" id="UP000198384">
    <property type="component" value="Unassembled WGS sequence"/>
</dbReference>
<dbReference type="AlphaFoldDB" id="A0A238XS38"/>
<organism evidence="2 3">
    <name type="scientific">Lutibacter agarilyticus</name>
    <dbReference type="NCBI Taxonomy" id="1109740"/>
    <lineage>
        <taxon>Bacteria</taxon>
        <taxon>Pseudomonadati</taxon>
        <taxon>Bacteroidota</taxon>
        <taxon>Flavobacteriia</taxon>
        <taxon>Flavobacteriales</taxon>
        <taxon>Flavobacteriaceae</taxon>
        <taxon>Lutibacter</taxon>
    </lineage>
</organism>
<protein>
    <recommendedName>
        <fullName evidence="4">Outer membrane protein beta-barrel domain-containing protein</fullName>
    </recommendedName>
</protein>
<proteinExistence type="predicted"/>